<comment type="caution">
    <text evidence="1">The sequence shown here is derived from an EMBL/GenBank/DDBJ whole genome shotgun (WGS) entry which is preliminary data.</text>
</comment>
<gene>
    <name evidence="1" type="ORF">LPJ66_002410</name>
</gene>
<dbReference type="Proteomes" id="UP001150581">
    <property type="component" value="Unassembled WGS sequence"/>
</dbReference>
<evidence type="ECO:0000313" key="2">
    <source>
        <dbReference type="Proteomes" id="UP001150581"/>
    </source>
</evidence>
<dbReference type="EMBL" id="JANBPG010000193">
    <property type="protein sequence ID" value="KAJ1898966.1"/>
    <property type="molecule type" value="Genomic_DNA"/>
</dbReference>
<organism evidence="1 2">
    <name type="scientific">Kickxella alabastrina</name>
    <dbReference type="NCBI Taxonomy" id="61397"/>
    <lineage>
        <taxon>Eukaryota</taxon>
        <taxon>Fungi</taxon>
        <taxon>Fungi incertae sedis</taxon>
        <taxon>Zoopagomycota</taxon>
        <taxon>Kickxellomycotina</taxon>
        <taxon>Kickxellomycetes</taxon>
        <taxon>Kickxellales</taxon>
        <taxon>Kickxellaceae</taxon>
        <taxon>Kickxella</taxon>
    </lineage>
</organism>
<proteinExistence type="predicted"/>
<name>A0ACC1IQG2_9FUNG</name>
<evidence type="ECO:0000313" key="1">
    <source>
        <dbReference type="EMBL" id="KAJ1898966.1"/>
    </source>
</evidence>
<sequence>MLDLKNSTYSDVRPRQRTLLHRLELWMINDGKMYLYLGFWILIQSLLYSLAAVNYRYYPLWQNMHELLGGSFIAARSAALVLHVNTALVLLPVCRTVISWIRTTPLNRVIPFDHALLFHKLVGYSILLFALVHTGAHYRNYYVVSQVTGVPYWRILFTTGHSITGHLMLFCMIIMGVTGYAKIRQKHFNLFWNLHHLYVLYFACFSIHGGFCLLKSNLPPFCSTGAAFWKYWVASGVIYLFERLSREFRANWRAKDMKVQKVILHPGKVIEVQFRKPRGFKGQAGQYAFLCCPAVSTQQWHPFTLTSAPEEDYVSVHVRVVGDWTKSFSEALGAKEEHWKALEISLASGNADAEPRNARKPKKPLADSQAIRDAGVLPAPGAPGSAYALGRDSMAYSPLSAARGNRERRNTGLSSSRRNTMLLVDRSDGSGLENMTNYFSSQHQNQHASLTSRLSQYVTGSQRPTTSSDRMRSRSSANTGHPAAPNHHHYLNNRGSIGDGASKVPTLKQLQDEYLLEAQLGSSVRPSGSGSTAVADDMQELHAIVNGDKDEEWESMPMGVISNRLGAPASLQPSIVPHQTANILPQVLVDGPFGSASEDVFNHEIAMLFCAGIGCTPFASVLKSIWYRLSYPEGSFRLRKVYFFWTQRDTKSFEWFQDLLKAIEEEDEARLEMDHDIGSYSLGRPSVGQDESMIEIHTYLTGKLNFTQMTHIHLNVGDVDPITGLRSPTKFGRPNLDLIFRAVAHEHPATDVGVFFCGPHKMGSTIGSAAKKWSSKGQDGTKFYYNKENF</sequence>
<keyword evidence="2" id="KW-1185">Reference proteome</keyword>
<protein>
    <submittedName>
        <fullName evidence="1">Uncharacterized protein</fullName>
    </submittedName>
</protein>
<reference evidence="1" key="1">
    <citation type="submission" date="2022-07" db="EMBL/GenBank/DDBJ databases">
        <title>Phylogenomic reconstructions and comparative analyses of Kickxellomycotina fungi.</title>
        <authorList>
            <person name="Reynolds N.K."/>
            <person name="Stajich J.E."/>
            <person name="Barry K."/>
            <person name="Grigoriev I.V."/>
            <person name="Crous P."/>
            <person name="Smith M.E."/>
        </authorList>
    </citation>
    <scope>NUCLEOTIDE SEQUENCE</scope>
    <source>
        <strain evidence="1">Benny 63K</strain>
    </source>
</reference>
<accession>A0ACC1IQG2</accession>